<dbReference type="EMBL" id="JAFJYH010000226">
    <property type="protein sequence ID" value="KAG4415323.1"/>
    <property type="molecule type" value="Genomic_DNA"/>
</dbReference>
<sequence length="570" mass="64583">MSSSIYSPLQFPDEIRLLILQPSRSGVDSPPTWQMKHARLSENPQYEALSYVWDQVPCEEQRSIASEEGLATNLSRALKHLRRVDEPDGRVLWIDALCVNQNDIAERNHQVTQMGEIYSHAESVIVWLGVGNSGTGTAVGKLSTQSDTTYTYYKPSDVSPWTHLMILMAIRILCRQKYWTRLWIIQEILLVANIELHWGKEILESIDIDWLEDVDFLHDLKISMIEEIRASTAARLCSDWVERQARKSNTMDASKLAFRPLIELCSTYSDASCVDTRDKVFGLHSLAESCCRAEVPVDYGLKLHEIHSRVLEHCMTRHERWDSIIGASQDFHKQLEIPLSEYLSPTGRPLRVSYSYSSAQAVGYTTSTLVFLSARDLKGPESFKPFLVPRECKEKLSKVRNMRASHSVAKFQKDFVTRHFGLAATVSLEQYRHLSDKILRETSASARLSKRDISWIVEDARAVTAGTPMIHTSIAICSSGEIYFVPSIARPGDLFCEMPASDIILVVRKSPYDGHDLVGRAIRFLGEPLNKPSKFSFSIMATRQMKESGREVTLTLDLHALQVMTAWSAK</sequence>
<dbReference type="Proteomes" id="UP000664132">
    <property type="component" value="Unassembled WGS sequence"/>
</dbReference>
<keyword evidence="3" id="KW-1185">Reference proteome</keyword>
<dbReference type="InterPro" id="IPR052895">
    <property type="entry name" value="HetReg/Transcr_Mod"/>
</dbReference>
<name>A0A8H7TAM9_9HELO</name>
<comment type="caution">
    <text evidence="2">The sequence shown here is derived from an EMBL/GenBank/DDBJ whole genome shotgun (WGS) entry which is preliminary data.</text>
</comment>
<organism evidence="2 3">
    <name type="scientific">Cadophora malorum</name>
    <dbReference type="NCBI Taxonomy" id="108018"/>
    <lineage>
        <taxon>Eukaryota</taxon>
        <taxon>Fungi</taxon>
        <taxon>Dikarya</taxon>
        <taxon>Ascomycota</taxon>
        <taxon>Pezizomycotina</taxon>
        <taxon>Leotiomycetes</taxon>
        <taxon>Helotiales</taxon>
        <taxon>Ploettnerulaceae</taxon>
        <taxon>Cadophora</taxon>
    </lineage>
</organism>
<dbReference type="Pfam" id="PF06985">
    <property type="entry name" value="HET"/>
    <property type="match status" value="1"/>
</dbReference>
<protein>
    <recommendedName>
        <fullName evidence="1">Heterokaryon incompatibility domain-containing protein</fullName>
    </recommendedName>
</protein>
<dbReference type="OrthoDB" id="3553147at2759"/>
<accession>A0A8H7TAM9</accession>
<dbReference type="AlphaFoldDB" id="A0A8H7TAM9"/>
<reference evidence="2" key="1">
    <citation type="submission" date="2021-02" db="EMBL/GenBank/DDBJ databases">
        <title>Genome sequence Cadophora malorum strain M34.</title>
        <authorList>
            <person name="Stefanovic E."/>
            <person name="Vu D."/>
            <person name="Scully C."/>
            <person name="Dijksterhuis J."/>
            <person name="Roader J."/>
            <person name="Houbraken J."/>
        </authorList>
    </citation>
    <scope>NUCLEOTIDE SEQUENCE</scope>
    <source>
        <strain evidence="2">M34</strain>
    </source>
</reference>
<proteinExistence type="predicted"/>
<gene>
    <name evidence="2" type="ORF">IFR04_011527</name>
</gene>
<dbReference type="PANTHER" id="PTHR24148:SF73">
    <property type="entry name" value="HET DOMAIN PROTEIN (AFU_ORTHOLOGUE AFUA_8G01020)"/>
    <property type="match status" value="1"/>
</dbReference>
<dbReference type="PANTHER" id="PTHR24148">
    <property type="entry name" value="ANKYRIN REPEAT DOMAIN-CONTAINING PROTEIN 39 HOMOLOG-RELATED"/>
    <property type="match status" value="1"/>
</dbReference>
<dbReference type="InterPro" id="IPR010730">
    <property type="entry name" value="HET"/>
</dbReference>
<evidence type="ECO:0000313" key="3">
    <source>
        <dbReference type="Proteomes" id="UP000664132"/>
    </source>
</evidence>
<evidence type="ECO:0000259" key="1">
    <source>
        <dbReference type="Pfam" id="PF06985"/>
    </source>
</evidence>
<evidence type="ECO:0000313" key="2">
    <source>
        <dbReference type="EMBL" id="KAG4415323.1"/>
    </source>
</evidence>
<feature type="domain" description="Heterokaryon incompatibility" evidence="1">
    <location>
        <begin position="46"/>
        <end position="187"/>
    </location>
</feature>